<dbReference type="AlphaFoldDB" id="A0A437A774"/>
<dbReference type="EMBL" id="SAEB01000006">
    <property type="protein sequence ID" value="RVD86968.1"/>
    <property type="molecule type" value="Genomic_DNA"/>
</dbReference>
<protein>
    <submittedName>
        <fullName evidence="2">Uncharacterized protein</fullName>
    </submittedName>
</protein>
<reference evidence="2 3" key="1">
    <citation type="submission" date="2019-01" db="EMBL/GenBank/DDBJ databases">
        <title>Intercellular communication is required for trap formation in the nematode-trapping fungus Duddingtonia flagrans.</title>
        <authorList>
            <person name="Youssar L."/>
            <person name="Wernet V."/>
            <person name="Hensel N."/>
            <person name="Hildebrandt H.-G."/>
            <person name="Fischer R."/>
        </authorList>
    </citation>
    <scope>NUCLEOTIDE SEQUENCE [LARGE SCALE GENOMIC DNA]</scope>
    <source>
        <strain evidence="2 3">CBS H-5679</strain>
    </source>
</reference>
<keyword evidence="3" id="KW-1185">Reference proteome</keyword>
<dbReference type="SUPFAM" id="SSF48403">
    <property type="entry name" value="Ankyrin repeat"/>
    <property type="match status" value="1"/>
</dbReference>
<dbReference type="RefSeq" id="XP_067492512.1">
    <property type="nucleotide sequence ID" value="XM_067634444.1"/>
</dbReference>
<evidence type="ECO:0000313" key="3">
    <source>
        <dbReference type="Proteomes" id="UP000283090"/>
    </source>
</evidence>
<organism evidence="2 3">
    <name type="scientific">Arthrobotrys flagrans</name>
    <name type="common">Nematode-trapping fungus</name>
    <name type="synonym">Trichothecium flagrans</name>
    <dbReference type="NCBI Taxonomy" id="97331"/>
    <lineage>
        <taxon>Eukaryota</taxon>
        <taxon>Fungi</taxon>
        <taxon>Dikarya</taxon>
        <taxon>Ascomycota</taxon>
        <taxon>Pezizomycotina</taxon>
        <taxon>Orbiliomycetes</taxon>
        <taxon>Orbiliales</taxon>
        <taxon>Orbiliaceae</taxon>
        <taxon>Arthrobotrys</taxon>
    </lineage>
</organism>
<accession>A0A437A774</accession>
<dbReference type="Gene3D" id="1.25.40.20">
    <property type="entry name" value="Ankyrin repeat-containing domain"/>
    <property type="match status" value="1"/>
</dbReference>
<dbReference type="InterPro" id="IPR002110">
    <property type="entry name" value="Ankyrin_rpt"/>
</dbReference>
<dbReference type="InterPro" id="IPR036770">
    <property type="entry name" value="Ankyrin_rpt-contain_sf"/>
</dbReference>
<evidence type="ECO:0000256" key="1">
    <source>
        <dbReference type="SAM" id="MobiDB-lite"/>
    </source>
</evidence>
<dbReference type="Proteomes" id="UP000283090">
    <property type="component" value="Unassembled WGS sequence"/>
</dbReference>
<dbReference type="Pfam" id="PF12796">
    <property type="entry name" value="Ank_2"/>
    <property type="match status" value="1"/>
</dbReference>
<feature type="compositionally biased region" description="Polar residues" evidence="1">
    <location>
        <begin position="1"/>
        <end position="19"/>
    </location>
</feature>
<sequence>MPPDISSETAAKSNANRTPENQRQDVRPPVYHKTMVAYTPSPSIDNSAGYGLLGRNGNTESVDFEISQGIGVMGLDDQGAGIRGFETEPKDWANVLEELRTGHLKRVRMEQLLQTYGLKITTDALARKQIVSAEDDESDRYSEVSISDSALHRITHVIIVEGGHLEMAELLLQHSRERALKLSLSVSWYLHAIDYSNSLHAGQHNNLEMVALLLKHGMGLRSKTLKGYTALHIAARGRPWS</sequence>
<evidence type="ECO:0000313" key="2">
    <source>
        <dbReference type="EMBL" id="RVD86968.1"/>
    </source>
</evidence>
<name>A0A437A774_ARTFL</name>
<gene>
    <name evidence="2" type="ORF">DFL_005218</name>
</gene>
<dbReference type="GeneID" id="93587529"/>
<proteinExistence type="predicted"/>
<feature type="region of interest" description="Disordered" evidence="1">
    <location>
        <begin position="1"/>
        <end position="29"/>
    </location>
</feature>
<dbReference type="VEuPathDB" id="FungiDB:DFL_005218"/>
<comment type="caution">
    <text evidence="2">The sequence shown here is derived from an EMBL/GenBank/DDBJ whole genome shotgun (WGS) entry which is preliminary data.</text>
</comment>